<dbReference type="EMBL" id="HBIE01000705">
    <property type="protein sequence ID" value="CAE0305266.1"/>
    <property type="molecule type" value="Transcribed_RNA"/>
</dbReference>
<dbReference type="EMBL" id="HBIE01000701">
    <property type="protein sequence ID" value="CAE0305263.1"/>
    <property type="molecule type" value="Transcribed_RNA"/>
</dbReference>
<proteinExistence type="predicted"/>
<protein>
    <submittedName>
        <fullName evidence="5">Uncharacterized protein</fullName>
    </submittedName>
</protein>
<evidence type="ECO:0000256" key="1">
    <source>
        <dbReference type="SAM" id="MobiDB-lite"/>
    </source>
</evidence>
<feature type="region of interest" description="Disordered" evidence="1">
    <location>
        <begin position="18"/>
        <end position="51"/>
    </location>
</feature>
<accession>A0A7S3MI58</accession>
<name>A0A7S3MI58_9SPIT</name>
<evidence type="ECO:0000313" key="4">
    <source>
        <dbReference type="EMBL" id="CAE0305265.1"/>
    </source>
</evidence>
<gene>
    <name evidence="2" type="ORF">FEHR0123_LOCUS167</name>
    <name evidence="3" type="ORF">FEHR0123_LOCUS168</name>
    <name evidence="4" type="ORF">FEHR0123_LOCUS169</name>
    <name evidence="5" type="ORF">FEHR0123_LOCUS170</name>
</gene>
<dbReference type="AlphaFoldDB" id="A0A7S3MI58"/>
<dbReference type="EMBL" id="HBIE01000702">
    <property type="protein sequence ID" value="CAE0305264.1"/>
    <property type="molecule type" value="Transcribed_RNA"/>
</dbReference>
<sequence>MQKAVASSHYLKYGIRKAKQGDADKKDDEEDSEGTKKADEGEEGLLDEVEAPCPEDDEECIQAKQELQEVEQTKFSEYSRKLFLGIIKGFVSNFNQNCAVGLTTSVNSFFDIIDNLAVYNPTKTAKFQISSVNFTEATNQVYAYCDVNQLTKQFTMLSDYENYENYFVFASRIGGTLVNTYPEMMACINDGQRKSNGFDVGYCGSTLASTFLDTSF</sequence>
<dbReference type="EMBL" id="HBIE01000703">
    <property type="protein sequence ID" value="CAE0305265.1"/>
    <property type="molecule type" value="Transcribed_RNA"/>
</dbReference>
<organism evidence="5">
    <name type="scientific">Favella ehrenbergii</name>
    <dbReference type="NCBI Taxonomy" id="182087"/>
    <lineage>
        <taxon>Eukaryota</taxon>
        <taxon>Sar</taxon>
        <taxon>Alveolata</taxon>
        <taxon>Ciliophora</taxon>
        <taxon>Intramacronucleata</taxon>
        <taxon>Spirotrichea</taxon>
        <taxon>Choreotrichia</taxon>
        <taxon>Tintinnida</taxon>
        <taxon>Xystonellidae</taxon>
        <taxon>Favella</taxon>
    </lineage>
</organism>
<evidence type="ECO:0000313" key="5">
    <source>
        <dbReference type="EMBL" id="CAE0305266.1"/>
    </source>
</evidence>
<feature type="compositionally biased region" description="Acidic residues" evidence="1">
    <location>
        <begin position="40"/>
        <end position="51"/>
    </location>
</feature>
<evidence type="ECO:0000313" key="3">
    <source>
        <dbReference type="EMBL" id="CAE0305264.1"/>
    </source>
</evidence>
<evidence type="ECO:0000313" key="2">
    <source>
        <dbReference type="EMBL" id="CAE0305263.1"/>
    </source>
</evidence>
<reference evidence="5" key="1">
    <citation type="submission" date="2021-01" db="EMBL/GenBank/DDBJ databases">
        <authorList>
            <person name="Corre E."/>
            <person name="Pelletier E."/>
            <person name="Niang G."/>
            <person name="Scheremetjew M."/>
            <person name="Finn R."/>
            <person name="Kale V."/>
            <person name="Holt S."/>
            <person name="Cochrane G."/>
            <person name="Meng A."/>
            <person name="Brown T."/>
            <person name="Cohen L."/>
        </authorList>
    </citation>
    <scope>NUCLEOTIDE SEQUENCE</scope>
    <source>
        <strain evidence="5">Fehren 1</strain>
    </source>
</reference>